<comment type="caution">
    <text evidence="3">The sequence shown here is derived from an EMBL/GenBank/DDBJ whole genome shotgun (WGS) entry which is preliminary data.</text>
</comment>
<sequence length="169" mass="19427">MALMLPEVTTCCGCTSLETGAKIIGFSHTILAGASAVYLVFEEINFFFKFMRDNSEENYARTFVYFTDIGVTLHFIFAFYLLQGIYNKKAYYLMSWVILQISTLIVGAFMLLIAICSLIFEGPPYNIKSIQMRFDRLVIGILFSFLSGYTILVVFSYYKKMQKMTQSQR</sequence>
<feature type="transmembrane region" description="Helical" evidence="1">
    <location>
        <begin position="94"/>
        <end position="116"/>
    </location>
</feature>
<accession>A0AAW1CWV3</accession>
<gene>
    <name evidence="3" type="ORF">O3M35_011744</name>
    <name evidence="2" type="ORF">O3M35_013331</name>
</gene>
<evidence type="ECO:0000313" key="2">
    <source>
        <dbReference type="EMBL" id="KAK9496344.1"/>
    </source>
</evidence>
<feature type="transmembrane region" description="Helical" evidence="1">
    <location>
        <begin position="62"/>
        <end position="82"/>
    </location>
</feature>
<keyword evidence="1" id="KW-0812">Transmembrane</keyword>
<dbReference type="AlphaFoldDB" id="A0AAW1CWV3"/>
<protein>
    <submittedName>
        <fullName evidence="3">Uncharacterized protein</fullName>
    </submittedName>
</protein>
<evidence type="ECO:0000313" key="4">
    <source>
        <dbReference type="Proteomes" id="UP001461498"/>
    </source>
</evidence>
<organism evidence="3 4">
    <name type="scientific">Rhynocoris fuscipes</name>
    <dbReference type="NCBI Taxonomy" id="488301"/>
    <lineage>
        <taxon>Eukaryota</taxon>
        <taxon>Metazoa</taxon>
        <taxon>Ecdysozoa</taxon>
        <taxon>Arthropoda</taxon>
        <taxon>Hexapoda</taxon>
        <taxon>Insecta</taxon>
        <taxon>Pterygota</taxon>
        <taxon>Neoptera</taxon>
        <taxon>Paraneoptera</taxon>
        <taxon>Hemiptera</taxon>
        <taxon>Heteroptera</taxon>
        <taxon>Panheteroptera</taxon>
        <taxon>Cimicomorpha</taxon>
        <taxon>Reduviidae</taxon>
        <taxon>Harpactorinae</taxon>
        <taxon>Harpactorini</taxon>
        <taxon>Rhynocoris</taxon>
    </lineage>
</organism>
<keyword evidence="1" id="KW-1133">Transmembrane helix</keyword>
<dbReference type="EMBL" id="JAPXFL010000088">
    <property type="protein sequence ID" value="KAK9496344.1"/>
    <property type="molecule type" value="Genomic_DNA"/>
</dbReference>
<keyword evidence="4" id="KW-1185">Reference proteome</keyword>
<dbReference type="PANTHER" id="PTHR36694:SF11">
    <property type="entry name" value="LP21121P-RELATED"/>
    <property type="match status" value="1"/>
</dbReference>
<dbReference type="Proteomes" id="UP001461498">
    <property type="component" value="Unassembled WGS sequence"/>
</dbReference>
<dbReference type="PANTHER" id="PTHR36694">
    <property type="entry name" value="PASIFLORA 1, ISOFORM A-RELATED"/>
    <property type="match status" value="1"/>
</dbReference>
<proteinExistence type="predicted"/>
<dbReference type="EMBL" id="JAPXFL010000008">
    <property type="protein sequence ID" value="KAK9503104.1"/>
    <property type="molecule type" value="Genomic_DNA"/>
</dbReference>
<feature type="transmembrane region" description="Helical" evidence="1">
    <location>
        <begin position="23"/>
        <end position="41"/>
    </location>
</feature>
<dbReference type="Pfam" id="PF15860">
    <property type="entry name" value="DUF4728"/>
    <property type="match status" value="1"/>
</dbReference>
<feature type="transmembrane region" description="Helical" evidence="1">
    <location>
        <begin position="137"/>
        <end position="158"/>
    </location>
</feature>
<reference evidence="3 4" key="1">
    <citation type="submission" date="2022-12" db="EMBL/GenBank/DDBJ databases">
        <title>Chromosome-level genome assembly of true bugs.</title>
        <authorList>
            <person name="Ma L."/>
            <person name="Li H."/>
        </authorList>
    </citation>
    <scope>NUCLEOTIDE SEQUENCE [LARGE SCALE GENOMIC DNA]</scope>
    <source>
        <strain evidence="3">Lab_2022b</strain>
    </source>
</reference>
<evidence type="ECO:0000256" key="1">
    <source>
        <dbReference type="SAM" id="Phobius"/>
    </source>
</evidence>
<name>A0AAW1CWV3_9HEMI</name>
<evidence type="ECO:0000313" key="3">
    <source>
        <dbReference type="EMBL" id="KAK9503104.1"/>
    </source>
</evidence>
<keyword evidence="1" id="KW-0472">Membrane</keyword>
<dbReference type="InterPro" id="IPR031720">
    <property type="entry name" value="DUF4728"/>
</dbReference>